<dbReference type="Proteomes" id="UP000646548">
    <property type="component" value="Unassembled WGS sequence"/>
</dbReference>
<gene>
    <name evidence="1" type="ORF">FQA47_014941</name>
</gene>
<comment type="caution">
    <text evidence="1">The sequence shown here is derived from an EMBL/GenBank/DDBJ whole genome shotgun (WGS) entry which is preliminary data.</text>
</comment>
<organism evidence="1 2">
    <name type="scientific">Oryzias melastigma</name>
    <name type="common">Marine medaka</name>
    <dbReference type="NCBI Taxonomy" id="30732"/>
    <lineage>
        <taxon>Eukaryota</taxon>
        <taxon>Metazoa</taxon>
        <taxon>Chordata</taxon>
        <taxon>Craniata</taxon>
        <taxon>Vertebrata</taxon>
        <taxon>Euteleostomi</taxon>
        <taxon>Actinopterygii</taxon>
        <taxon>Neopterygii</taxon>
        <taxon>Teleostei</taxon>
        <taxon>Neoteleostei</taxon>
        <taxon>Acanthomorphata</taxon>
        <taxon>Ovalentaria</taxon>
        <taxon>Atherinomorphae</taxon>
        <taxon>Beloniformes</taxon>
        <taxon>Adrianichthyidae</taxon>
        <taxon>Oryziinae</taxon>
        <taxon>Oryzias</taxon>
    </lineage>
</organism>
<evidence type="ECO:0000313" key="2">
    <source>
        <dbReference type="Proteomes" id="UP000646548"/>
    </source>
</evidence>
<accession>A0A834F277</accession>
<sequence>MQMSPGGALKCCCLTAGAERSRGADAFEERELEQNHRSGGTAPEHCTDVSGAAPSGALDRISSYTSRFSIGLLLHFAIQPSIRDAVQPQGQSGKKEAAD</sequence>
<evidence type="ECO:0000313" key="1">
    <source>
        <dbReference type="EMBL" id="KAF6722285.1"/>
    </source>
</evidence>
<reference evidence="1" key="1">
    <citation type="journal article" name="BMC Genomics">
        <title>Long-read sequencing and de novo genome assembly of marine medaka (Oryzias melastigma).</title>
        <authorList>
            <person name="Liang P."/>
            <person name="Saqib H.S.A."/>
            <person name="Ni X."/>
            <person name="Shen Y."/>
        </authorList>
    </citation>
    <scope>NUCLEOTIDE SEQUENCE</scope>
    <source>
        <strain evidence="1">Bigg-433</strain>
    </source>
</reference>
<protein>
    <submittedName>
        <fullName evidence="1">Uncharacterized protein</fullName>
    </submittedName>
</protein>
<proteinExistence type="predicted"/>
<dbReference type="AlphaFoldDB" id="A0A834F277"/>
<dbReference type="EMBL" id="WKFB01000461">
    <property type="protein sequence ID" value="KAF6722285.1"/>
    <property type="molecule type" value="Genomic_DNA"/>
</dbReference>
<name>A0A834F277_ORYME</name>